<organism evidence="1">
    <name type="scientific">Rhizophora mucronata</name>
    <name type="common">Asiatic mangrove</name>
    <dbReference type="NCBI Taxonomy" id="61149"/>
    <lineage>
        <taxon>Eukaryota</taxon>
        <taxon>Viridiplantae</taxon>
        <taxon>Streptophyta</taxon>
        <taxon>Embryophyta</taxon>
        <taxon>Tracheophyta</taxon>
        <taxon>Spermatophyta</taxon>
        <taxon>Magnoliopsida</taxon>
        <taxon>eudicotyledons</taxon>
        <taxon>Gunneridae</taxon>
        <taxon>Pentapetalae</taxon>
        <taxon>rosids</taxon>
        <taxon>fabids</taxon>
        <taxon>Malpighiales</taxon>
        <taxon>Rhizophoraceae</taxon>
        <taxon>Rhizophora</taxon>
    </lineage>
</organism>
<proteinExistence type="predicted"/>
<accession>A0A2P2P804</accession>
<name>A0A2P2P804_RHIMU</name>
<dbReference type="EMBL" id="GGEC01070368">
    <property type="protein sequence ID" value="MBX50852.1"/>
    <property type="molecule type" value="Transcribed_RNA"/>
</dbReference>
<reference evidence="1" key="1">
    <citation type="submission" date="2018-02" db="EMBL/GenBank/DDBJ databases">
        <title>Rhizophora mucronata_Transcriptome.</title>
        <authorList>
            <person name="Meera S.P."/>
            <person name="Sreeshan A."/>
            <person name="Augustine A."/>
        </authorList>
    </citation>
    <scope>NUCLEOTIDE SEQUENCE</scope>
    <source>
        <tissue evidence="1">Leaf</tissue>
    </source>
</reference>
<sequence length="34" mass="3972">MSLQIYVNCSINAVINHMSIIRQYFNHGSKFLQT</sequence>
<protein>
    <submittedName>
        <fullName evidence="1">Uncharacterized protein</fullName>
    </submittedName>
</protein>
<evidence type="ECO:0000313" key="1">
    <source>
        <dbReference type="EMBL" id="MBX50852.1"/>
    </source>
</evidence>
<dbReference type="AlphaFoldDB" id="A0A2P2P804"/>